<comment type="function">
    <text evidence="1">Responsible for the release of ribosomes from messenger RNA at the termination of chloroplastic protein biosynthesis.</text>
</comment>
<keyword evidence="6" id="KW-0934">Plastid</keyword>
<dbReference type="PANTHER" id="PTHR20982:SF3">
    <property type="entry name" value="MITOCHONDRIAL RIBOSOME RECYCLING FACTOR PSEUDO 1"/>
    <property type="match status" value="1"/>
</dbReference>
<dbReference type="Gene3D" id="3.30.1360.40">
    <property type="match status" value="1"/>
</dbReference>
<feature type="region of interest" description="Disordered" evidence="12">
    <location>
        <begin position="1"/>
        <end position="21"/>
    </location>
</feature>
<gene>
    <name evidence="14" type="ORF">Tsubulata_032246</name>
</gene>
<evidence type="ECO:0000256" key="5">
    <source>
        <dbReference type="ARBA" id="ARBA00022528"/>
    </source>
</evidence>
<evidence type="ECO:0000256" key="10">
    <source>
        <dbReference type="ARBA" id="ARBA00032397"/>
    </source>
</evidence>
<keyword evidence="7" id="KW-0648">Protein biosynthesis</keyword>
<protein>
    <recommendedName>
        <fullName evidence="4">Ribosome-recycling factor, chloroplastic</fullName>
    </recommendedName>
    <alternativeName>
        <fullName evidence="10">Ribosome-releasing factor, chloroplastic</fullName>
    </alternativeName>
</protein>
<sequence>MATPFSPGPGRSLLQPNPNSPKTLLSLPGSLHRGPHRARVRCNGHRVLCSGLSNGSAKLPGKSVVVKELLKWRQVKRYATTEEIQAEKAAVETNAKSKMEKTLDSVRSAFNSVRTDRANPAILDKIQVEYYGTPVSLKSLAQISTPDASSLLIQPYDKSSLKLIEKAIVSSNLDLPPSNDGETIRLSVPQLTSDKRKELAKLVAKQAEEGKVAVRNVRRDALKTYDKLKKEKKLSEDNVKDLSSDMQKLTDEYVKKIDAMYKQKEKWNWIGGQTLYEINLVLSTYGQV</sequence>
<evidence type="ECO:0000256" key="11">
    <source>
        <dbReference type="SAM" id="Coils"/>
    </source>
</evidence>
<evidence type="ECO:0000256" key="3">
    <source>
        <dbReference type="ARBA" id="ARBA00005912"/>
    </source>
</evidence>
<dbReference type="GO" id="GO:0009507">
    <property type="term" value="C:chloroplast"/>
    <property type="evidence" value="ECO:0007669"/>
    <property type="project" value="UniProtKB-SubCell"/>
</dbReference>
<evidence type="ECO:0000313" key="14">
    <source>
        <dbReference type="EMBL" id="KAJ4846433.1"/>
    </source>
</evidence>
<comment type="caution">
    <text evidence="14">The sequence shown here is derived from an EMBL/GenBank/DDBJ whole genome shotgun (WGS) entry which is preliminary data.</text>
</comment>
<dbReference type="EMBL" id="JAKUCV010001424">
    <property type="protein sequence ID" value="KAJ4846433.1"/>
    <property type="molecule type" value="Genomic_DNA"/>
</dbReference>
<dbReference type="NCBIfam" id="TIGR00496">
    <property type="entry name" value="frr"/>
    <property type="match status" value="1"/>
</dbReference>
<name>A0A9Q0JLR0_9ROSI</name>
<dbReference type="CDD" id="cd00520">
    <property type="entry name" value="RRF"/>
    <property type="match status" value="1"/>
</dbReference>
<dbReference type="Pfam" id="PF01765">
    <property type="entry name" value="RRF"/>
    <property type="match status" value="1"/>
</dbReference>
<evidence type="ECO:0000256" key="8">
    <source>
        <dbReference type="ARBA" id="ARBA00022946"/>
    </source>
</evidence>
<dbReference type="SUPFAM" id="SSF55194">
    <property type="entry name" value="Ribosome recycling factor, RRF"/>
    <property type="match status" value="1"/>
</dbReference>
<keyword evidence="15" id="KW-1185">Reference proteome</keyword>
<dbReference type="PANTHER" id="PTHR20982">
    <property type="entry name" value="RIBOSOME RECYCLING FACTOR"/>
    <property type="match status" value="1"/>
</dbReference>
<comment type="subcellular location">
    <subcellularLocation>
        <location evidence="2">Plastid</location>
        <location evidence="2">Chloroplast</location>
    </subcellularLocation>
</comment>
<evidence type="ECO:0000313" key="15">
    <source>
        <dbReference type="Proteomes" id="UP001141552"/>
    </source>
</evidence>
<dbReference type="InterPro" id="IPR002661">
    <property type="entry name" value="Ribosome_recyc_fac"/>
</dbReference>
<keyword evidence="8" id="KW-0809">Transit peptide</keyword>
<evidence type="ECO:0000256" key="12">
    <source>
        <dbReference type="SAM" id="MobiDB-lite"/>
    </source>
</evidence>
<feature type="domain" description="Ribosome recycling factor" evidence="13">
    <location>
        <begin position="108"/>
        <end position="266"/>
    </location>
</feature>
<keyword evidence="5" id="KW-0150">Chloroplast</keyword>
<proteinExistence type="inferred from homology"/>
<dbReference type="FunFam" id="3.30.1360.40:FF:000001">
    <property type="entry name" value="Ribosome-recycling factor"/>
    <property type="match status" value="1"/>
</dbReference>
<dbReference type="InterPro" id="IPR036191">
    <property type="entry name" value="RRF_sf"/>
</dbReference>
<evidence type="ECO:0000256" key="9">
    <source>
        <dbReference type="ARBA" id="ARBA00023054"/>
    </source>
</evidence>
<evidence type="ECO:0000256" key="2">
    <source>
        <dbReference type="ARBA" id="ARBA00004229"/>
    </source>
</evidence>
<dbReference type="FunFam" id="1.10.132.20:FF:000017">
    <property type="entry name" value="Ribosome-recycling factor chloroplastic"/>
    <property type="match status" value="1"/>
</dbReference>
<reference evidence="14" key="2">
    <citation type="journal article" date="2023" name="Plants (Basel)">
        <title>Annotation of the Turnera subulata (Passifloraceae) Draft Genome Reveals the S-Locus Evolved after the Divergence of Turneroideae from Passifloroideae in a Stepwise Manner.</title>
        <authorList>
            <person name="Henning P.M."/>
            <person name="Roalson E.H."/>
            <person name="Mir W."/>
            <person name="McCubbin A.G."/>
            <person name="Shore J.S."/>
        </authorList>
    </citation>
    <scope>NUCLEOTIDE SEQUENCE</scope>
    <source>
        <strain evidence="14">F60SS</strain>
    </source>
</reference>
<dbReference type="Proteomes" id="UP001141552">
    <property type="component" value="Unassembled WGS sequence"/>
</dbReference>
<dbReference type="HAMAP" id="MF_00040">
    <property type="entry name" value="RRF"/>
    <property type="match status" value="1"/>
</dbReference>
<evidence type="ECO:0000256" key="7">
    <source>
        <dbReference type="ARBA" id="ARBA00022917"/>
    </source>
</evidence>
<feature type="coiled-coil region" evidence="11">
    <location>
        <begin position="218"/>
        <end position="252"/>
    </location>
</feature>
<dbReference type="InterPro" id="IPR023584">
    <property type="entry name" value="Ribosome_recyc_fac_dom"/>
</dbReference>
<reference evidence="14" key="1">
    <citation type="submission" date="2022-02" db="EMBL/GenBank/DDBJ databases">
        <authorList>
            <person name="Henning P.M."/>
            <person name="McCubbin A.G."/>
            <person name="Shore J.S."/>
        </authorList>
    </citation>
    <scope>NUCLEOTIDE SEQUENCE</scope>
    <source>
        <strain evidence="14">F60SS</strain>
        <tissue evidence="14">Leaves</tissue>
    </source>
</reference>
<dbReference type="OrthoDB" id="407355at2759"/>
<keyword evidence="9 11" id="KW-0175">Coiled coil</keyword>
<evidence type="ECO:0000256" key="6">
    <source>
        <dbReference type="ARBA" id="ARBA00022640"/>
    </source>
</evidence>
<dbReference type="GO" id="GO:0032544">
    <property type="term" value="P:plastid translation"/>
    <property type="evidence" value="ECO:0007669"/>
    <property type="project" value="TreeGrafter"/>
</dbReference>
<dbReference type="Gene3D" id="1.10.132.20">
    <property type="entry name" value="Ribosome-recycling factor"/>
    <property type="match status" value="1"/>
</dbReference>
<organism evidence="14 15">
    <name type="scientific">Turnera subulata</name>
    <dbReference type="NCBI Taxonomy" id="218843"/>
    <lineage>
        <taxon>Eukaryota</taxon>
        <taxon>Viridiplantae</taxon>
        <taxon>Streptophyta</taxon>
        <taxon>Embryophyta</taxon>
        <taxon>Tracheophyta</taxon>
        <taxon>Spermatophyta</taxon>
        <taxon>Magnoliopsida</taxon>
        <taxon>eudicotyledons</taxon>
        <taxon>Gunneridae</taxon>
        <taxon>Pentapetalae</taxon>
        <taxon>rosids</taxon>
        <taxon>fabids</taxon>
        <taxon>Malpighiales</taxon>
        <taxon>Passifloraceae</taxon>
        <taxon>Turnera</taxon>
    </lineage>
</organism>
<accession>A0A9Q0JLR0</accession>
<dbReference type="GO" id="GO:0043023">
    <property type="term" value="F:ribosomal large subunit binding"/>
    <property type="evidence" value="ECO:0007669"/>
    <property type="project" value="TreeGrafter"/>
</dbReference>
<evidence type="ECO:0000259" key="13">
    <source>
        <dbReference type="Pfam" id="PF01765"/>
    </source>
</evidence>
<dbReference type="AlphaFoldDB" id="A0A9Q0JLR0"/>
<evidence type="ECO:0000256" key="1">
    <source>
        <dbReference type="ARBA" id="ARBA00002952"/>
    </source>
</evidence>
<evidence type="ECO:0000256" key="4">
    <source>
        <dbReference type="ARBA" id="ARBA00014063"/>
    </source>
</evidence>
<comment type="similarity">
    <text evidence="3">Belongs to the RRF family.</text>
</comment>